<sequence length="256" mass="29140">MRDLELNGVTFPDGQLCKGTLYAIAGDNLGSHKIGGFTENFSKSTYCSYHMTVVALNLILSSVSSHIFIYVSLDYSLVLGMTFFEGVVSTDLALYIKNPISKEKENIWVMTPTKKPCEVNTEDGHAFQNWCFLAGDSEVWQLILQLREIVELVCAPNISSGQTFRDRVLKPKHHFLNHYPELIAHFEPLICLWTLRFESKHGYFKRCLRKLHNFKNLCGSLAERHQPLQSFQTAGTLFPPSVVVEKEPEFMATMIK</sequence>
<feature type="transmembrane region" description="Helical" evidence="1">
    <location>
        <begin position="49"/>
        <end position="71"/>
    </location>
</feature>
<evidence type="ECO:0000313" key="2">
    <source>
        <dbReference type="EMBL" id="KAI2645908.1"/>
    </source>
</evidence>
<dbReference type="Proteomes" id="UP000830375">
    <property type="component" value="Unassembled WGS sequence"/>
</dbReference>
<reference evidence="2 3" key="1">
    <citation type="submission" date="2022-01" db="EMBL/GenBank/DDBJ databases">
        <title>A high-quality chromosome-level genome assembly of rohu carp, Labeo rohita.</title>
        <authorList>
            <person name="Arick M.A. II"/>
            <person name="Hsu C.-Y."/>
            <person name="Magbanua Z."/>
            <person name="Pechanova O."/>
            <person name="Grover C."/>
            <person name="Miller E."/>
            <person name="Thrash A."/>
            <person name="Ezzel L."/>
            <person name="Alam S."/>
            <person name="Benzie J."/>
            <person name="Hamilton M."/>
            <person name="Karsi A."/>
            <person name="Lawrence M.L."/>
            <person name="Peterson D.G."/>
        </authorList>
    </citation>
    <scope>NUCLEOTIDE SEQUENCE [LARGE SCALE GENOMIC DNA]</scope>
    <source>
        <strain evidence="3">BAU-BD-2019</strain>
        <tissue evidence="2">Blood</tissue>
    </source>
</reference>
<organism evidence="2 3">
    <name type="scientific">Labeo rohita</name>
    <name type="common">Indian major carp</name>
    <name type="synonym">Cyprinus rohita</name>
    <dbReference type="NCBI Taxonomy" id="84645"/>
    <lineage>
        <taxon>Eukaryota</taxon>
        <taxon>Metazoa</taxon>
        <taxon>Chordata</taxon>
        <taxon>Craniata</taxon>
        <taxon>Vertebrata</taxon>
        <taxon>Euteleostomi</taxon>
        <taxon>Actinopterygii</taxon>
        <taxon>Neopterygii</taxon>
        <taxon>Teleostei</taxon>
        <taxon>Ostariophysi</taxon>
        <taxon>Cypriniformes</taxon>
        <taxon>Cyprinidae</taxon>
        <taxon>Labeoninae</taxon>
        <taxon>Labeonini</taxon>
        <taxon>Labeo</taxon>
    </lineage>
</organism>
<evidence type="ECO:0000313" key="3">
    <source>
        <dbReference type="Proteomes" id="UP000830375"/>
    </source>
</evidence>
<keyword evidence="1" id="KW-0472">Membrane</keyword>
<proteinExistence type="predicted"/>
<comment type="caution">
    <text evidence="2">The sequence shown here is derived from an EMBL/GenBank/DDBJ whole genome shotgun (WGS) entry which is preliminary data.</text>
</comment>
<evidence type="ECO:0000256" key="1">
    <source>
        <dbReference type="SAM" id="Phobius"/>
    </source>
</evidence>
<protein>
    <submittedName>
        <fullName evidence="2">Uncharacterized protein</fullName>
    </submittedName>
</protein>
<keyword evidence="1" id="KW-0812">Transmembrane</keyword>
<dbReference type="EMBL" id="JACTAM010002123">
    <property type="protein sequence ID" value="KAI2645908.1"/>
    <property type="molecule type" value="Genomic_DNA"/>
</dbReference>
<keyword evidence="1" id="KW-1133">Transmembrane helix</keyword>
<accession>A0ABQ8L5A2</accession>
<keyword evidence="3" id="KW-1185">Reference proteome</keyword>
<gene>
    <name evidence="2" type="ORF">H4Q32_025254</name>
</gene>
<name>A0ABQ8L5A2_LABRO</name>